<evidence type="ECO:0000259" key="2">
    <source>
        <dbReference type="Pfam" id="PF25037"/>
    </source>
</evidence>
<dbReference type="InterPro" id="IPR056748">
    <property type="entry name" value="VPS13-like_C"/>
</dbReference>
<dbReference type="AlphaFoldDB" id="A0ABD0Z9B7"/>
<comment type="similarity">
    <text evidence="1">Belongs to the VPS13 family.</text>
</comment>
<dbReference type="Proteomes" id="UP001558652">
    <property type="component" value="Unassembled WGS sequence"/>
</dbReference>
<evidence type="ECO:0000256" key="1">
    <source>
        <dbReference type="ARBA" id="ARBA00006545"/>
    </source>
</evidence>
<sequence>MPFWPMEKDESGALIVRFDGTEETSIPFYFHKVHNTLLKLANKYGALNVDVQVTEGAVYISLYSYEPGMAPALLINHTDIAIDYYDKARKDSVKVLYPSNKVLFCWESVEEHHTLAWLNGKHTNHLREDGIGDFSNGKDRKYYWVSFLYGLQRVLLFTDVPSIARDAQNIGENEVFTQEIEMSIHGIGLSLVDNISKVEVLYVGITSSGIVWETKKASKKRYKTLSSRDSELIETAYNHYVQKLAVGDRVDPKVTLDNRIVVDFEEQQMLKPSNKQLRRTYNTGLWLHICSSVHQYQLHAKINRIQIDNQMFDCVFPVVLSPVPPPRSISADSTPKPFIEVSIVKRINDYSAVQQYKYFKILIQEFHIKVDIGFINALVKLFEAGEISEEDEKNYFIKDRALVNEPLLSHVTFSSSQEQKNFYDILHLSPLKIHVSFSLSGQQDVAGGGGTPPFLNVLMQSFGVTLTDIQDVILKLSYFERQYSFLTQRQLLSEAQSHYVGQLVKQLYVLVFGLDVLGNPYGLVLGFTQGAADLFYEPFQGAIQGPGEFAEGLVLGVRSLFGHTVGGAAGAVSRITGAMGKGLAALTFDKEYQRHRRETLNKRPANMQEGLARSGKGLVMGVVEGIGGVITKPISGAKDEGVQGFFKGVGKGVVGLVTRPTAGIVDFAAGSFNAVKRATDMSEEVTRMRVPRHFKADGLVRPYSKLEAEGNKLLLDLEKGRFTLTDTYVFHMPMGSAKQKDMLLLTDQRIAYLSHNEIFGGYQMDWSYTWQDMAEPPRVIENGVVLVTSDKKKGVRGFFLQSDTGKVLLIQDAEMRKVKFSMNSNIIIAIIFLRIHSPQPIYFLYIQSM</sequence>
<reference evidence="3 4" key="1">
    <citation type="submission" date="2024-07" db="EMBL/GenBank/DDBJ databases">
        <title>Chromosome-level genome assembly of the water stick insect Ranatra chinensis (Heteroptera: Nepidae).</title>
        <authorList>
            <person name="Liu X."/>
        </authorList>
    </citation>
    <scope>NUCLEOTIDE SEQUENCE [LARGE SCALE GENOMIC DNA]</scope>
    <source>
        <strain evidence="3">Cailab_2021Rc</strain>
        <tissue evidence="3">Muscle</tissue>
    </source>
</reference>
<dbReference type="PANTHER" id="PTHR16166:SF93">
    <property type="entry name" value="INTERMEMBRANE LIPID TRANSFER PROTEIN VPS13"/>
    <property type="match status" value="1"/>
</dbReference>
<accession>A0ABD0Z9B7</accession>
<keyword evidence="4" id="KW-1185">Reference proteome</keyword>
<proteinExistence type="inferred from homology"/>
<evidence type="ECO:0000313" key="3">
    <source>
        <dbReference type="EMBL" id="KAL1140362.1"/>
    </source>
</evidence>
<dbReference type="InterPro" id="IPR026847">
    <property type="entry name" value="VPS13"/>
</dbReference>
<dbReference type="Pfam" id="PF25037">
    <property type="entry name" value="VPS13_C"/>
    <property type="match status" value="1"/>
</dbReference>
<dbReference type="PANTHER" id="PTHR16166">
    <property type="entry name" value="VACUOLAR PROTEIN SORTING-ASSOCIATED PROTEIN VPS13"/>
    <property type="match status" value="1"/>
</dbReference>
<gene>
    <name evidence="3" type="ORF">AAG570_000294</name>
</gene>
<evidence type="ECO:0000313" key="4">
    <source>
        <dbReference type="Proteomes" id="UP001558652"/>
    </source>
</evidence>
<name>A0ABD0Z9B7_9HEMI</name>
<comment type="caution">
    <text evidence="3">The sequence shown here is derived from an EMBL/GenBank/DDBJ whole genome shotgun (WGS) entry which is preliminary data.</text>
</comment>
<dbReference type="EMBL" id="JBFDAA010000001">
    <property type="protein sequence ID" value="KAL1140362.1"/>
    <property type="molecule type" value="Genomic_DNA"/>
</dbReference>
<organism evidence="3 4">
    <name type="scientific">Ranatra chinensis</name>
    <dbReference type="NCBI Taxonomy" id="642074"/>
    <lineage>
        <taxon>Eukaryota</taxon>
        <taxon>Metazoa</taxon>
        <taxon>Ecdysozoa</taxon>
        <taxon>Arthropoda</taxon>
        <taxon>Hexapoda</taxon>
        <taxon>Insecta</taxon>
        <taxon>Pterygota</taxon>
        <taxon>Neoptera</taxon>
        <taxon>Paraneoptera</taxon>
        <taxon>Hemiptera</taxon>
        <taxon>Heteroptera</taxon>
        <taxon>Panheteroptera</taxon>
        <taxon>Nepomorpha</taxon>
        <taxon>Nepidae</taxon>
        <taxon>Ranatrinae</taxon>
        <taxon>Ranatra</taxon>
    </lineage>
</organism>
<feature type="domain" description="Intermembrane lipid transfer protein VPS13-like C-terminal" evidence="2">
    <location>
        <begin position="688"/>
        <end position="812"/>
    </location>
</feature>
<protein>
    <recommendedName>
        <fullName evidence="2">Intermembrane lipid transfer protein VPS13-like C-terminal domain-containing protein</fullName>
    </recommendedName>
</protein>